<dbReference type="CDD" id="cd01948">
    <property type="entry name" value="EAL"/>
    <property type="match status" value="1"/>
</dbReference>
<dbReference type="PROSITE" id="PS50883">
    <property type="entry name" value="EAL"/>
    <property type="match status" value="1"/>
</dbReference>
<evidence type="ECO:0000256" key="10">
    <source>
        <dbReference type="SAM" id="Phobius"/>
    </source>
</evidence>
<evidence type="ECO:0000256" key="9">
    <source>
        <dbReference type="ARBA" id="ARBA00034290"/>
    </source>
</evidence>
<organism evidence="12 13">
    <name type="scientific">Pseudocitrobacter vendiensis</name>
    <dbReference type="NCBI Taxonomy" id="2488306"/>
    <lineage>
        <taxon>Bacteria</taxon>
        <taxon>Pseudomonadati</taxon>
        <taxon>Pseudomonadota</taxon>
        <taxon>Gammaproteobacteria</taxon>
        <taxon>Enterobacterales</taxon>
        <taxon>Enterobacteriaceae</taxon>
        <taxon>Pseudocitrobacter</taxon>
    </lineage>
</organism>
<dbReference type="SUPFAM" id="SSF141868">
    <property type="entry name" value="EAL domain-like"/>
    <property type="match status" value="1"/>
</dbReference>
<evidence type="ECO:0000256" key="3">
    <source>
        <dbReference type="ARBA" id="ARBA00022475"/>
    </source>
</evidence>
<comment type="catalytic activity">
    <reaction evidence="9">
        <text>3',3'-c-di-GMP + H2O = 5'-phosphoguanylyl(3'-&gt;5')guanosine + H(+)</text>
        <dbReference type="Rhea" id="RHEA:24902"/>
        <dbReference type="ChEBI" id="CHEBI:15377"/>
        <dbReference type="ChEBI" id="CHEBI:15378"/>
        <dbReference type="ChEBI" id="CHEBI:58754"/>
        <dbReference type="ChEBI" id="CHEBI:58805"/>
        <dbReference type="EC" id="3.1.4.52"/>
    </reaction>
</comment>
<accession>A0ABN8TI17</accession>
<reference evidence="12" key="1">
    <citation type="submission" date="2022-05" db="EMBL/GenBank/DDBJ databases">
        <authorList>
            <person name="Blom J."/>
        </authorList>
    </citation>
    <scope>NUCLEOTIDE SEQUENCE</scope>
    <source>
        <strain evidence="12">Type strain: CPO20170097</strain>
    </source>
</reference>
<feature type="domain" description="EAL" evidence="11">
    <location>
        <begin position="262"/>
        <end position="515"/>
    </location>
</feature>
<dbReference type="InterPro" id="IPR050706">
    <property type="entry name" value="Cyclic-di-GMP_PDE-like"/>
</dbReference>
<evidence type="ECO:0000256" key="6">
    <source>
        <dbReference type="ARBA" id="ARBA00022801"/>
    </source>
</evidence>
<dbReference type="InterPro" id="IPR035919">
    <property type="entry name" value="EAL_sf"/>
</dbReference>
<keyword evidence="5 10" id="KW-0812">Transmembrane</keyword>
<dbReference type="NCBIfam" id="NF007839">
    <property type="entry name" value="PRK10551.1"/>
    <property type="match status" value="1"/>
</dbReference>
<dbReference type="EMBL" id="CALSBS010000022">
    <property type="protein sequence ID" value="CAH6661307.1"/>
    <property type="molecule type" value="Genomic_DNA"/>
</dbReference>
<evidence type="ECO:0000256" key="8">
    <source>
        <dbReference type="ARBA" id="ARBA00023136"/>
    </source>
</evidence>
<protein>
    <recommendedName>
        <fullName evidence="2">cyclic-guanylate-specific phosphodiesterase</fullName>
        <ecNumber evidence="2">3.1.4.52</ecNumber>
    </recommendedName>
</protein>
<dbReference type="RefSeq" id="WP_253898867.1">
    <property type="nucleotide sequence ID" value="NZ_CALSBS010000022.1"/>
</dbReference>
<keyword evidence="3" id="KW-1003">Cell membrane</keyword>
<feature type="transmembrane region" description="Helical" evidence="10">
    <location>
        <begin position="237"/>
        <end position="259"/>
    </location>
</feature>
<evidence type="ECO:0000256" key="2">
    <source>
        <dbReference type="ARBA" id="ARBA00012282"/>
    </source>
</evidence>
<dbReference type="Pfam" id="PF12792">
    <property type="entry name" value="CSS-motif"/>
    <property type="match status" value="1"/>
</dbReference>
<dbReference type="PANTHER" id="PTHR33121:SF73">
    <property type="entry name" value="CYCLIC DI-GMP PHOSPHODIESTERASE PDEN-RELATED"/>
    <property type="match status" value="1"/>
</dbReference>
<evidence type="ECO:0000256" key="1">
    <source>
        <dbReference type="ARBA" id="ARBA00004651"/>
    </source>
</evidence>
<feature type="transmembrane region" description="Helical" evidence="10">
    <location>
        <begin position="12"/>
        <end position="34"/>
    </location>
</feature>
<dbReference type="InterPro" id="IPR001633">
    <property type="entry name" value="EAL_dom"/>
</dbReference>
<name>A0ABN8TI17_9ENTR</name>
<gene>
    <name evidence="12" type="ORF">FBBNIHIM_19550</name>
</gene>
<dbReference type="Gene3D" id="3.20.20.450">
    <property type="entry name" value="EAL domain"/>
    <property type="match status" value="1"/>
</dbReference>
<dbReference type="Pfam" id="PF00563">
    <property type="entry name" value="EAL"/>
    <property type="match status" value="1"/>
</dbReference>
<dbReference type="InterPro" id="IPR024744">
    <property type="entry name" value="CSS-motif_dom"/>
</dbReference>
<evidence type="ECO:0000256" key="4">
    <source>
        <dbReference type="ARBA" id="ARBA00022636"/>
    </source>
</evidence>
<evidence type="ECO:0000313" key="12">
    <source>
        <dbReference type="EMBL" id="CAH6661307.1"/>
    </source>
</evidence>
<keyword evidence="13" id="KW-1185">Reference proteome</keyword>
<dbReference type="EC" id="3.1.4.52" evidence="2"/>
<dbReference type="SMART" id="SM00052">
    <property type="entry name" value="EAL"/>
    <property type="match status" value="1"/>
</dbReference>
<evidence type="ECO:0000259" key="11">
    <source>
        <dbReference type="PROSITE" id="PS50883"/>
    </source>
</evidence>
<dbReference type="Proteomes" id="UP001152651">
    <property type="component" value="Unassembled WGS sequence"/>
</dbReference>
<keyword evidence="4" id="KW-0973">c-di-GMP</keyword>
<evidence type="ECO:0000256" key="5">
    <source>
        <dbReference type="ARBA" id="ARBA00022692"/>
    </source>
</evidence>
<keyword evidence="7 10" id="KW-1133">Transmembrane helix</keyword>
<evidence type="ECO:0000313" key="13">
    <source>
        <dbReference type="Proteomes" id="UP001152651"/>
    </source>
</evidence>
<keyword evidence="8 10" id="KW-0472">Membrane</keyword>
<comment type="caution">
    <text evidence="12">The sequence shown here is derived from an EMBL/GenBank/DDBJ whole genome shotgun (WGS) entry which is preliminary data.</text>
</comment>
<dbReference type="PANTHER" id="PTHR33121">
    <property type="entry name" value="CYCLIC DI-GMP PHOSPHODIESTERASE PDEF"/>
    <property type="match status" value="1"/>
</dbReference>
<sequence>MLSRKTLLSRRIAITSLMVGVFFALLAGGTQFLVSYHQRTEQFDNTITELKTYLNSYFGEVLSTIDTLQPLTMSSCENVSSELTSRAAFSLNIRAFLLVKDGHAFCSSATGPLDIAIKDLVPSLDLSQNQAMAILPGTPMMPHRPAFILWDRSPLLADRGVFTSINANLMPWILNSSKQSQYSGVALVINGNTAISTFSHQPMALTSIEKTPIRQAKINGVPLEIYLYGNEIATDNLLYSLLLGAMCGLLTGILCAYIMTIRMRPGREILTAITRNQFHVVYQPVVHASDLHIGGVEVLMRWTHPVAGNIPPDAFISFAEGQNLIVPLTRHLFELIAKDAPALQKVLPPGAKLGINISPNHLHAESFRQDIRHLLASLPENYFQVVLELTERDMLNEKQAVKLFEWLHSEGIEIAIDDFGTGHSALIYLERFTLDYLKIDRGFVNAIGTETVTSPVLDTVLTLTHRLNLVTVAEGVETQEQANWLRNHGVDFLQGYWISRPLTLTQLVEAHNEPAKYFTSR</sequence>
<proteinExistence type="predicted"/>
<keyword evidence="6" id="KW-0378">Hydrolase</keyword>
<evidence type="ECO:0000256" key="7">
    <source>
        <dbReference type="ARBA" id="ARBA00022989"/>
    </source>
</evidence>
<comment type="subcellular location">
    <subcellularLocation>
        <location evidence="1">Cell membrane</location>
        <topology evidence="1">Multi-pass membrane protein</topology>
    </subcellularLocation>
</comment>